<accession>F0S383</accession>
<keyword evidence="8 14" id="KW-0675">Receptor</keyword>
<evidence type="ECO:0000256" key="3">
    <source>
        <dbReference type="ARBA" id="ARBA00022452"/>
    </source>
</evidence>
<dbReference type="InParanoid" id="F0S383"/>
<dbReference type="OrthoDB" id="9800913at2"/>
<dbReference type="SUPFAM" id="SSF56935">
    <property type="entry name" value="Porins"/>
    <property type="match status" value="1"/>
</dbReference>
<evidence type="ECO:0000256" key="9">
    <source>
        <dbReference type="ARBA" id="ARBA00023237"/>
    </source>
</evidence>
<keyword evidence="5" id="KW-0732">Signal</keyword>
<evidence type="ECO:0000259" key="12">
    <source>
        <dbReference type="Pfam" id="PF00593"/>
    </source>
</evidence>
<dbReference type="InterPro" id="IPR012910">
    <property type="entry name" value="Plug_dom"/>
</dbReference>
<dbReference type="PANTHER" id="PTHR30069">
    <property type="entry name" value="TONB-DEPENDENT OUTER MEMBRANE RECEPTOR"/>
    <property type="match status" value="1"/>
</dbReference>
<keyword evidence="7 10" id="KW-0472">Membrane</keyword>
<organism evidence="14 15">
    <name type="scientific">Desulfurobacterium thermolithotrophum (strain DSM 11699 / BSA)</name>
    <dbReference type="NCBI Taxonomy" id="868864"/>
    <lineage>
        <taxon>Bacteria</taxon>
        <taxon>Pseudomonadati</taxon>
        <taxon>Aquificota</taxon>
        <taxon>Aquificia</taxon>
        <taxon>Desulfurobacteriales</taxon>
        <taxon>Desulfurobacteriaceae</taxon>
        <taxon>Desulfurobacterium</taxon>
    </lineage>
</organism>
<dbReference type="PROSITE" id="PS52016">
    <property type="entry name" value="TONB_DEPENDENT_REC_3"/>
    <property type="match status" value="1"/>
</dbReference>
<dbReference type="PANTHER" id="PTHR30069:SF29">
    <property type="entry name" value="HEMOGLOBIN AND HEMOGLOBIN-HAPTOGLOBIN-BINDING PROTEIN 1-RELATED"/>
    <property type="match status" value="1"/>
</dbReference>
<dbReference type="RefSeq" id="WP_013638262.1">
    <property type="nucleotide sequence ID" value="NC_015185.1"/>
</dbReference>
<keyword evidence="3 10" id="KW-1134">Transmembrane beta strand</keyword>
<dbReference type="Proteomes" id="UP000007102">
    <property type="component" value="Chromosome"/>
</dbReference>
<dbReference type="InterPro" id="IPR000531">
    <property type="entry name" value="Beta-barrel_TonB"/>
</dbReference>
<dbReference type="GO" id="GO:0015344">
    <property type="term" value="F:siderophore uptake transmembrane transporter activity"/>
    <property type="evidence" value="ECO:0007669"/>
    <property type="project" value="TreeGrafter"/>
</dbReference>
<feature type="domain" description="TonB-dependent receptor plug" evidence="13">
    <location>
        <begin position="46"/>
        <end position="150"/>
    </location>
</feature>
<dbReference type="InterPro" id="IPR036942">
    <property type="entry name" value="Beta-barrel_TonB_sf"/>
</dbReference>
<comment type="similarity">
    <text evidence="10 11">Belongs to the TonB-dependent receptor family.</text>
</comment>
<evidence type="ECO:0000256" key="11">
    <source>
        <dbReference type="RuleBase" id="RU003357"/>
    </source>
</evidence>
<proteinExistence type="inferred from homology"/>
<keyword evidence="6 11" id="KW-0798">TonB box</keyword>
<comment type="subcellular location">
    <subcellularLocation>
        <location evidence="1 10">Cell outer membrane</location>
        <topology evidence="1 10">Multi-pass membrane protein</topology>
    </subcellularLocation>
</comment>
<evidence type="ECO:0000256" key="1">
    <source>
        <dbReference type="ARBA" id="ARBA00004571"/>
    </source>
</evidence>
<evidence type="ECO:0000256" key="4">
    <source>
        <dbReference type="ARBA" id="ARBA00022692"/>
    </source>
</evidence>
<evidence type="ECO:0000313" key="14">
    <source>
        <dbReference type="EMBL" id="ADY73305.1"/>
    </source>
</evidence>
<dbReference type="GO" id="GO:0044718">
    <property type="term" value="P:siderophore transmembrane transport"/>
    <property type="evidence" value="ECO:0007669"/>
    <property type="project" value="TreeGrafter"/>
</dbReference>
<evidence type="ECO:0000256" key="6">
    <source>
        <dbReference type="ARBA" id="ARBA00023077"/>
    </source>
</evidence>
<evidence type="ECO:0000259" key="13">
    <source>
        <dbReference type="Pfam" id="PF07715"/>
    </source>
</evidence>
<evidence type="ECO:0000256" key="10">
    <source>
        <dbReference type="PROSITE-ProRule" id="PRU01360"/>
    </source>
</evidence>
<dbReference type="AlphaFoldDB" id="F0S383"/>
<dbReference type="Gene3D" id="2.170.130.10">
    <property type="entry name" value="TonB-dependent receptor, plug domain"/>
    <property type="match status" value="1"/>
</dbReference>
<dbReference type="PROSITE" id="PS01156">
    <property type="entry name" value="TONB_DEPENDENT_REC_2"/>
    <property type="match status" value="1"/>
</dbReference>
<protein>
    <submittedName>
        <fullName evidence="14">TonB-dependent receptor</fullName>
    </submittedName>
</protein>
<dbReference type="Pfam" id="PF00593">
    <property type="entry name" value="TonB_dep_Rec_b-barrel"/>
    <property type="match status" value="1"/>
</dbReference>
<evidence type="ECO:0000313" key="15">
    <source>
        <dbReference type="Proteomes" id="UP000007102"/>
    </source>
</evidence>
<dbReference type="Gene3D" id="2.40.170.20">
    <property type="entry name" value="TonB-dependent receptor, beta-barrel domain"/>
    <property type="match status" value="1"/>
</dbReference>
<dbReference type="InterPro" id="IPR039426">
    <property type="entry name" value="TonB-dep_rcpt-like"/>
</dbReference>
<reference evidence="15" key="2">
    <citation type="submission" date="2011-02" db="EMBL/GenBank/DDBJ databases">
        <title>The complete genome of Desulfurobacterium thermolithotrophum DSM 11699.</title>
        <authorList>
            <consortium name="US DOE Joint Genome Institute (JGI-PGF)"/>
            <person name="Lucas S."/>
            <person name="Copeland A."/>
            <person name="Lapidus A."/>
            <person name="Bruce D."/>
            <person name="Goodwin L."/>
            <person name="Pitluck S."/>
            <person name="Kyrpides N."/>
            <person name="Mavromatis K."/>
            <person name="Pagani I."/>
            <person name="Ivanova N."/>
            <person name="Mikhailova N."/>
            <person name="Daligault H."/>
            <person name="Detter J.C."/>
            <person name="Tapia R."/>
            <person name="Han C."/>
            <person name="Land M."/>
            <person name="Hauser L."/>
            <person name="Markowitz V."/>
            <person name="Cheng J.-F."/>
            <person name="Hugenholtz P."/>
            <person name="Woyke T."/>
            <person name="Wu D."/>
            <person name="Spring S."/>
            <person name="Brambilla E."/>
            <person name="Klenk H.-P."/>
            <person name="Eisen J.A."/>
        </authorList>
    </citation>
    <scope>NUCLEOTIDE SEQUENCE [LARGE SCALE GENOMIC DNA]</scope>
    <source>
        <strain evidence="15">DSM 11699 / BSA</strain>
    </source>
</reference>
<dbReference type="Pfam" id="PF07715">
    <property type="entry name" value="Plug"/>
    <property type="match status" value="1"/>
</dbReference>
<dbReference type="GO" id="GO:0009279">
    <property type="term" value="C:cell outer membrane"/>
    <property type="evidence" value="ECO:0007669"/>
    <property type="project" value="UniProtKB-SubCell"/>
</dbReference>
<gene>
    <name evidence="14" type="ordered locus">Dester_0655</name>
</gene>
<dbReference type="eggNOG" id="COG4206">
    <property type="taxonomic scope" value="Bacteria"/>
</dbReference>
<sequence>MKKFVIIFLLLIYPILLAHSQTTSYYLVMKELQVISATKEPVSYDSIPRFVKIITREEIDKWQAQNLFELLKHLPEFYVYRSQIFLKAIGAFGVKQSYFSEKVQVFIDGVPLTDPSNGSSFSTNQNISLNNVKRVEIVYGPMTSLYGVNSCLAVINLITYNAEDVKNLKVGTVVNTDFSNDSYFIKSFKKGKLSGIFSLNYREDRGPHEFYVDWTGRSSNLSAYFKHLTYYLRLKHDSGFYLNFYGVDRDNNFPLNIVGIIVNDKSYTRRKAFINRFGYKRDIGKLHFDVYTYFNWFYIKRGYNICLVDICSQFFLDSLYAVEERAIRNPGIGTFITYNTSFGKISGGTDLNVVQLYKTNLSANFIPSSLSFDISKIKVIPFQKLPSSDILMDRVSRTIISPYLQYQFIKKTYSFLLNFRLDKLNDVGNAKTASFSFRYKLSDIWTFKLNTGRAVRAPSFEEMYIKNNPILQGNRNLDFEKVDSFMPSVEYRGETLSGSLLIYLNRFKDMIYKQTLVAGTQQWKNYEHPVLVKGIIFSLRKRLSNFEIYGGFNKVFSITDIEDTIFLSYPDWKLNGGISYEEEKFSWDINFEGYSRIKKGNIKEVPGYGLVNFSFLLKPKSSLKLAFKVNNLLDKKVIYPFYKTLAPSNLEGMIGEGRNLWVGLEVSF</sequence>
<keyword evidence="4 10" id="KW-0812">Transmembrane</keyword>
<dbReference type="EMBL" id="CP002543">
    <property type="protein sequence ID" value="ADY73305.1"/>
    <property type="molecule type" value="Genomic_DNA"/>
</dbReference>
<dbReference type="KEGG" id="dte:Dester_0655"/>
<keyword evidence="15" id="KW-1185">Reference proteome</keyword>
<evidence type="ECO:0000256" key="7">
    <source>
        <dbReference type="ARBA" id="ARBA00023136"/>
    </source>
</evidence>
<keyword evidence="9 10" id="KW-0998">Cell outer membrane</keyword>
<dbReference type="HOGENOM" id="CLU_419149_0_0_0"/>
<reference evidence="14 15" key="1">
    <citation type="journal article" date="2011" name="Stand. Genomic Sci.">
        <title>Complete genome sequence of the thermophilic sulfur-reducer Desulfurobacterium thermolithotrophum type strain (BSA(T)) from a deep-sea hydrothermal vent.</title>
        <authorList>
            <person name="Goker M."/>
            <person name="Daligault H."/>
            <person name="Mwirichia R."/>
            <person name="Lapidus A."/>
            <person name="Lucas S."/>
            <person name="Deshpande S."/>
            <person name="Pagani I."/>
            <person name="Tapia R."/>
            <person name="Cheng J.F."/>
            <person name="Goodwin L."/>
            <person name="Pitluck S."/>
            <person name="Liolios K."/>
            <person name="Ivanova N."/>
            <person name="Mavromatis K."/>
            <person name="Mikhailova N."/>
            <person name="Pati A."/>
            <person name="Chen A."/>
            <person name="Palaniappan K."/>
            <person name="Han C."/>
            <person name="Land M."/>
            <person name="Hauser L."/>
            <person name="Pan C."/>
            <person name="Brambilla E.M."/>
            <person name="Rohde M."/>
            <person name="Spring S."/>
            <person name="Sikorski J."/>
            <person name="Wirth R."/>
            <person name="Detter J.C."/>
            <person name="Woyke T."/>
            <person name="Bristow J."/>
            <person name="Eisen J.A."/>
            <person name="Markowitz V."/>
            <person name="Hugenholtz P."/>
            <person name="Kyrpides N.C."/>
            <person name="Klenk H.P."/>
        </authorList>
    </citation>
    <scope>NUCLEOTIDE SEQUENCE [LARGE SCALE GENOMIC DNA]</scope>
    <source>
        <strain evidence="15">DSM 11699 / BSA</strain>
    </source>
</reference>
<keyword evidence="2 10" id="KW-0813">Transport</keyword>
<evidence type="ECO:0000256" key="5">
    <source>
        <dbReference type="ARBA" id="ARBA00022729"/>
    </source>
</evidence>
<name>F0S383_DESTD</name>
<evidence type="ECO:0000256" key="2">
    <source>
        <dbReference type="ARBA" id="ARBA00022448"/>
    </source>
</evidence>
<dbReference type="InterPro" id="IPR037066">
    <property type="entry name" value="Plug_dom_sf"/>
</dbReference>
<feature type="domain" description="TonB-dependent receptor-like beta-barrel" evidence="12">
    <location>
        <begin position="233"/>
        <end position="632"/>
    </location>
</feature>
<evidence type="ECO:0000256" key="8">
    <source>
        <dbReference type="ARBA" id="ARBA00023170"/>
    </source>
</evidence>
<dbReference type="STRING" id="868864.Dester_0655"/>
<dbReference type="InterPro" id="IPR010917">
    <property type="entry name" value="TonB_rcpt_CS"/>
</dbReference>